<dbReference type="InterPro" id="IPR002656">
    <property type="entry name" value="Acyl_transf_3_dom"/>
</dbReference>
<organism evidence="8">
    <name type="scientific">freshwater metagenome</name>
    <dbReference type="NCBI Taxonomy" id="449393"/>
    <lineage>
        <taxon>unclassified sequences</taxon>
        <taxon>metagenomes</taxon>
        <taxon>ecological metagenomes</taxon>
    </lineage>
</organism>
<dbReference type="GO" id="GO:0005886">
    <property type="term" value="C:plasma membrane"/>
    <property type="evidence" value="ECO:0007669"/>
    <property type="project" value="UniProtKB-SubCell"/>
</dbReference>
<gene>
    <name evidence="8" type="ORF">UFOPK2282_00151</name>
</gene>
<evidence type="ECO:0000256" key="3">
    <source>
        <dbReference type="ARBA" id="ARBA00022692"/>
    </source>
</evidence>
<reference evidence="8" key="1">
    <citation type="submission" date="2020-05" db="EMBL/GenBank/DDBJ databases">
        <authorList>
            <person name="Chiriac C."/>
            <person name="Salcher M."/>
            <person name="Ghai R."/>
            <person name="Kavagutti S V."/>
        </authorList>
    </citation>
    <scope>NUCLEOTIDE SEQUENCE</scope>
</reference>
<feature type="domain" description="Acyltransferase 3" evidence="7">
    <location>
        <begin position="9"/>
        <end position="320"/>
    </location>
</feature>
<dbReference type="Pfam" id="PF01757">
    <property type="entry name" value="Acyl_transf_3"/>
    <property type="match status" value="1"/>
</dbReference>
<evidence type="ECO:0000256" key="4">
    <source>
        <dbReference type="ARBA" id="ARBA00022989"/>
    </source>
</evidence>
<feature type="transmembrane region" description="Helical" evidence="6">
    <location>
        <begin position="274"/>
        <end position="291"/>
    </location>
</feature>
<accession>A0A6J6KYW5</accession>
<keyword evidence="4 6" id="KW-1133">Transmembrane helix</keyword>
<keyword evidence="5 6" id="KW-0472">Membrane</keyword>
<dbReference type="AlphaFoldDB" id="A0A6J6KYW5"/>
<evidence type="ECO:0000259" key="7">
    <source>
        <dbReference type="Pfam" id="PF01757"/>
    </source>
</evidence>
<keyword evidence="2" id="KW-1003">Cell membrane</keyword>
<feature type="transmembrane region" description="Helical" evidence="6">
    <location>
        <begin position="243"/>
        <end position="262"/>
    </location>
</feature>
<evidence type="ECO:0000256" key="1">
    <source>
        <dbReference type="ARBA" id="ARBA00004651"/>
    </source>
</evidence>
<dbReference type="EMBL" id="CAEZWR010000010">
    <property type="protein sequence ID" value="CAB4654771.1"/>
    <property type="molecule type" value="Genomic_DNA"/>
</dbReference>
<feature type="transmembrane region" description="Helical" evidence="6">
    <location>
        <begin position="180"/>
        <end position="197"/>
    </location>
</feature>
<dbReference type="PANTHER" id="PTHR40074:SF4">
    <property type="entry name" value="INNER MEMBRANE PROTEIN YCFT"/>
    <property type="match status" value="1"/>
</dbReference>
<evidence type="ECO:0000256" key="5">
    <source>
        <dbReference type="ARBA" id="ARBA00023136"/>
    </source>
</evidence>
<feature type="transmembrane region" description="Helical" evidence="6">
    <location>
        <begin position="53"/>
        <end position="71"/>
    </location>
</feature>
<dbReference type="GO" id="GO:0009246">
    <property type="term" value="P:enterobacterial common antigen biosynthetic process"/>
    <property type="evidence" value="ECO:0007669"/>
    <property type="project" value="TreeGrafter"/>
</dbReference>
<evidence type="ECO:0000313" key="8">
    <source>
        <dbReference type="EMBL" id="CAB4654771.1"/>
    </source>
</evidence>
<feature type="transmembrane region" description="Helical" evidence="6">
    <location>
        <begin position="303"/>
        <end position="322"/>
    </location>
</feature>
<name>A0A6J6KYW5_9ZZZZ</name>
<sequence>MPSTRPRIEWMDVIKATAVVVIVLSHAVDLTAPVAHGGPAQTVWQILMTIVEPMRMPLFFMISGMLAVSALKRPWNKIRRRTWGMAYLYVVWSVIFFAVVAWYERSPWIEHILEYIRLMLIAGDGYWYLYAMVLYFCIVKLTHRWPIWILFAIAIVFNLAKEPLLDFNREHLLGPGSSSMFVKILINFVFYLIGVHFKTIIERIATYASWPRIIGLVAVLSVTGIWRFNTPWTWQQALLPANLLYIVLAVMLASTLVVYPKVRAYGTRIGRQTLPIFVVQFPFMLILQQWFKNESTLYQNQWFIAIFPIAFLAFDIAFALTLHRLTQRNFGRYLFEVPHWVARDERSKASTSS</sequence>
<feature type="transmembrane region" description="Helical" evidence="6">
    <location>
        <begin position="209"/>
        <end position="228"/>
    </location>
</feature>
<proteinExistence type="predicted"/>
<feature type="transmembrane region" description="Helical" evidence="6">
    <location>
        <begin position="145"/>
        <end position="160"/>
    </location>
</feature>
<dbReference type="PANTHER" id="PTHR40074">
    <property type="entry name" value="O-ACETYLTRANSFERASE WECH"/>
    <property type="match status" value="1"/>
</dbReference>
<dbReference type="GO" id="GO:0016413">
    <property type="term" value="F:O-acetyltransferase activity"/>
    <property type="evidence" value="ECO:0007669"/>
    <property type="project" value="TreeGrafter"/>
</dbReference>
<comment type="subcellular location">
    <subcellularLocation>
        <location evidence="1">Cell membrane</location>
        <topology evidence="1">Multi-pass membrane protein</topology>
    </subcellularLocation>
</comment>
<protein>
    <submittedName>
        <fullName evidence="8">Unannotated protein</fullName>
    </submittedName>
</protein>
<evidence type="ECO:0000256" key="6">
    <source>
        <dbReference type="SAM" id="Phobius"/>
    </source>
</evidence>
<keyword evidence="3 6" id="KW-0812">Transmembrane</keyword>
<feature type="transmembrane region" description="Helical" evidence="6">
    <location>
        <begin position="83"/>
        <end position="103"/>
    </location>
</feature>
<evidence type="ECO:0000256" key="2">
    <source>
        <dbReference type="ARBA" id="ARBA00022475"/>
    </source>
</evidence>
<feature type="transmembrane region" description="Helical" evidence="6">
    <location>
        <begin position="115"/>
        <end position="138"/>
    </location>
</feature>